<evidence type="ECO:0000259" key="4">
    <source>
        <dbReference type="PROSITE" id="PS51212"/>
    </source>
</evidence>
<evidence type="ECO:0000313" key="6">
    <source>
        <dbReference type="Proteomes" id="UP000008912"/>
    </source>
</evidence>
<dbReference type="GO" id="GO:0008146">
    <property type="term" value="F:sulfotransferase activity"/>
    <property type="evidence" value="ECO:0007669"/>
    <property type="project" value="Ensembl"/>
</dbReference>
<dbReference type="PANTHER" id="PTHR45964">
    <property type="entry name" value="WSCD FAMILY MEMBER CG9164"/>
    <property type="match status" value="1"/>
</dbReference>
<sequence>MILEAGGCFLSWERGRGWRRGVLGGDSAGRHGEVRLEEEGGVQAATRTWQVCGDSWPSRRRCLGVPGAGGTAPGALGPLRSPPGGGHTTGPPSRPRPESLLGFPPTGTYVGCFSDSGRDRTMKGAVFFDLRKMTVSHCQDACAERSYVYAGLEAGAECYCGNRLPVTSVGPEACNHECKGEKGSVCGGVGRLSVYRVEELQSGSRKRKTITYRGCFRLPENGTRSFPDSLMQANATVDSCSGFCSQKEFPLAILRGWECYCAYPTPQFSLRDAVDSSLCGQEPEAQRLAEYCEVYQTPVQGEFGAWGTRCAGPSPPCLPRLHSGGSEMPVQPHAILGPGGEGSTFPGGWTRDAPGLCGSGVEGDLWKSRRAVRRGPSTPCRIWSILCWMGSQGSLPGAWEASSSPGLSLATALCSQPRPPRPASVSPSVKWESRGSGSWWGGWWPASGLSDTRCTDRRFLPTKSKVFVALSSFPGAGNTWARHLIEHATGFYTGSYYFDGTLYNKGFKGEKDHWRSRRTICVKTHESGRREIEMFDSAILLIRNPYRSLVAEFNRKCAGHLGYAADRNWKSKEWPDFVHSYAAWWSSHVLDWLRYGKRLLVVHYEELRHSLLPTLREMVAFLNVSVSEERLLCVENNKEGSFRRRGRRPHDPEPFTPEMRVLIDGYIRTVDKALRDHSGAGLPGEYVPR</sequence>
<keyword evidence="6" id="KW-1185">Reference proteome</keyword>
<dbReference type="Proteomes" id="UP000008912">
    <property type="component" value="Unassembled WGS sequence"/>
</dbReference>
<dbReference type="InParanoid" id="G1LCB2"/>
<evidence type="ECO:0000256" key="1">
    <source>
        <dbReference type="ARBA" id="ARBA00010236"/>
    </source>
</evidence>
<evidence type="ECO:0000256" key="2">
    <source>
        <dbReference type="ARBA" id="ARBA00022737"/>
    </source>
</evidence>
<keyword evidence="2" id="KW-0677">Repeat</keyword>
<dbReference type="PROSITE" id="PS51212">
    <property type="entry name" value="WSC"/>
    <property type="match status" value="2"/>
</dbReference>
<dbReference type="Gene3D" id="3.40.50.300">
    <property type="entry name" value="P-loop containing nucleotide triphosphate hydrolases"/>
    <property type="match status" value="1"/>
</dbReference>
<dbReference type="HOGENOM" id="CLU_916851_0_0_1"/>
<proteinExistence type="inferred from homology"/>
<accession>G1LCB2</accession>
<dbReference type="InterPro" id="IPR051589">
    <property type="entry name" value="Sialate-O-sulfotransferase"/>
</dbReference>
<dbReference type="Pfam" id="PF01822">
    <property type="entry name" value="WSC"/>
    <property type="match status" value="2"/>
</dbReference>
<dbReference type="InterPro" id="IPR002889">
    <property type="entry name" value="WSC_carb-bd"/>
</dbReference>
<comment type="similarity">
    <text evidence="1">Belongs to the WSCD family.</text>
</comment>
<reference evidence="5" key="3">
    <citation type="submission" date="2025-09" db="UniProtKB">
        <authorList>
            <consortium name="Ensembl"/>
        </authorList>
    </citation>
    <scope>IDENTIFICATION</scope>
</reference>
<dbReference type="Pfam" id="PF00685">
    <property type="entry name" value="Sulfotransfer_1"/>
    <property type="match status" value="1"/>
</dbReference>
<dbReference type="PANTHER" id="PTHR45964:SF8">
    <property type="entry name" value="SIALATE:O-SULFOTRANSFERASE 1"/>
    <property type="match status" value="1"/>
</dbReference>
<evidence type="ECO:0000256" key="3">
    <source>
        <dbReference type="SAM" id="MobiDB-lite"/>
    </source>
</evidence>
<dbReference type="SMART" id="SM00321">
    <property type="entry name" value="WSC"/>
    <property type="match status" value="2"/>
</dbReference>
<dbReference type="InterPro" id="IPR000863">
    <property type="entry name" value="Sulfotransferase_dom"/>
</dbReference>
<name>G1LCB2_AILME</name>
<protein>
    <submittedName>
        <fullName evidence="5">WSC domain containing 1</fullName>
    </submittedName>
</protein>
<feature type="domain" description="WSC" evidence="4">
    <location>
        <begin position="106"/>
        <end position="198"/>
    </location>
</feature>
<feature type="domain" description="WSC" evidence="4">
    <location>
        <begin position="209"/>
        <end position="304"/>
    </location>
</feature>
<reference evidence="5 6" key="1">
    <citation type="journal article" date="2010" name="Nature">
        <title>The sequence and de novo assembly of the giant panda genome.</title>
        <authorList>
            <person name="Li R."/>
            <person name="Fan W."/>
            <person name="Tian G."/>
            <person name="Zhu H."/>
            <person name="He L."/>
            <person name="Cai J."/>
            <person name="Huang Q."/>
            <person name="Cai Q."/>
            <person name="Li B."/>
            <person name="Bai Y."/>
            <person name="Zhang Z."/>
            <person name="Zhang Y."/>
            <person name="Wang W."/>
            <person name="Li J."/>
            <person name="Wei F."/>
            <person name="Li H."/>
            <person name="Jian M."/>
            <person name="Li J."/>
            <person name="Zhang Z."/>
            <person name="Nielsen R."/>
            <person name="Li D."/>
            <person name="Gu W."/>
            <person name="Yang Z."/>
            <person name="Xuan Z."/>
            <person name="Ryder O.A."/>
            <person name="Leung F.C."/>
            <person name="Zhou Y."/>
            <person name="Cao J."/>
            <person name="Sun X."/>
            <person name="Fu Y."/>
            <person name="Fang X."/>
            <person name="Guo X."/>
            <person name="Wang B."/>
            <person name="Hou R."/>
            <person name="Shen F."/>
            <person name="Mu B."/>
            <person name="Ni P."/>
            <person name="Lin R."/>
            <person name="Qian W."/>
            <person name="Wang G."/>
            <person name="Yu C."/>
            <person name="Nie W."/>
            <person name="Wang J."/>
            <person name="Wu Z."/>
            <person name="Liang H."/>
            <person name="Min J."/>
            <person name="Wu Q."/>
            <person name="Cheng S."/>
            <person name="Ruan J."/>
            <person name="Wang M."/>
            <person name="Shi Z."/>
            <person name="Wen M."/>
            <person name="Liu B."/>
            <person name="Ren X."/>
            <person name="Zheng H."/>
            <person name="Dong D."/>
            <person name="Cook K."/>
            <person name="Shan G."/>
            <person name="Zhang H."/>
            <person name="Kosiol C."/>
            <person name="Xie X."/>
            <person name="Lu Z."/>
            <person name="Zheng H."/>
            <person name="Li Y."/>
            <person name="Steiner C.C."/>
            <person name="Lam T.T."/>
            <person name="Lin S."/>
            <person name="Zhang Q."/>
            <person name="Li G."/>
            <person name="Tian J."/>
            <person name="Gong T."/>
            <person name="Liu H."/>
            <person name="Zhang D."/>
            <person name="Fang L."/>
            <person name="Ye C."/>
            <person name="Zhang J."/>
            <person name="Hu W."/>
            <person name="Xu A."/>
            <person name="Ren Y."/>
            <person name="Zhang G."/>
            <person name="Bruford M.W."/>
            <person name="Li Q."/>
            <person name="Ma L."/>
            <person name="Guo Y."/>
            <person name="An N."/>
            <person name="Hu Y."/>
            <person name="Zheng Y."/>
            <person name="Shi Y."/>
            <person name="Li Z."/>
            <person name="Liu Q."/>
            <person name="Chen Y."/>
            <person name="Zhao J."/>
            <person name="Qu N."/>
            <person name="Zhao S."/>
            <person name="Tian F."/>
            <person name="Wang X."/>
            <person name="Wang H."/>
            <person name="Xu L."/>
            <person name="Liu X."/>
            <person name="Vinar T."/>
            <person name="Wang Y."/>
            <person name="Lam T.W."/>
            <person name="Yiu S.M."/>
            <person name="Liu S."/>
            <person name="Zhang H."/>
            <person name="Li D."/>
            <person name="Huang Y."/>
            <person name="Wang X."/>
            <person name="Yang G."/>
            <person name="Jiang Z."/>
            <person name="Wang J."/>
            <person name="Qin N."/>
            <person name="Li L."/>
            <person name="Li J."/>
            <person name="Bolund L."/>
            <person name="Kristiansen K."/>
            <person name="Wong G.K."/>
            <person name="Olson M."/>
            <person name="Zhang X."/>
            <person name="Li S."/>
            <person name="Yang H."/>
            <person name="Wang J."/>
            <person name="Wang J."/>
        </authorList>
    </citation>
    <scope>NUCLEOTIDE SEQUENCE [LARGE SCALE GENOMIC DNA]</scope>
</reference>
<dbReference type="Ensembl" id="ENSAMET00000004721.2">
    <property type="protein sequence ID" value="ENSAMEP00000004537.2"/>
    <property type="gene ID" value="ENSAMEG00000004306.2"/>
</dbReference>
<dbReference type="GO" id="GO:0000139">
    <property type="term" value="C:Golgi membrane"/>
    <property type="evidence" value="ECO:0007669"/>
    <property type="project" value="Ensembl"/>
</dbReference>
<dbReference type="InterPro" id="IPR027417">
    <property type="entry name" value="P-loop_NTPase"/>
</dbReference>
<feature type="region of interest" description="Disordered" evidence="3">
    <location>
        <begin position="70"/>
        <end position="101"/>
    </location>
</feature>
<dbReference type="SUPFAM" id="SSF52540">
    <property type="entry name" value="P-loop containing nucleoside triphosphate hydrolases"/>
    <property type="match status" value="1"/>
</dbReference>
<gene>
    <name evidence="5" type="primary">WSCD1</name>
</gene>
<organism evidence="5 6">
    <name type="scientific">Ailuropoda melanoleuca</name>
    <name type="common">Giant panda</name>
    <dbReference type="NCBI Taxonomy" id="9646"/>
    <lineage>
        <taxon>Eukaryota</taxon>
        <taxon>Metazoa</taxon>
        <taxon>Chordata</taxon>
        <taxon>Craniata</taxon>
        <taxon>Vertebrata</taxon>
        <taxon>Euteleostomi</taxon>
        <taxon>Mammalia</taxon>
        <taxon>Eutheria</taxon>
        <taxon>Laurasiatheria</taxon>
        <taxon>Carnivora</taxon>
        <taxon>Caniformia</taxon>
        <taxon>Ursidae</taxon>
        <taxon>Ailuropoda</taxon>
    </lineage>
</organism>
<dbReference type="GeneTree" id="ENSGT00940000158096"/>
<reference evidence="5" key="2">
    <citation type="submission" date="2025-08" db="UniProtKB">
        <authorList>
            <consortium name="Ensembl"/>
        </authorList>
    </citation>
    <scope>IDENTIFICATION</scope>
</reference>
<evidence type="ECO:0000313" key="5">
    <source>
        <dbReference type="Ensembl" id="ENSAMEP00000004537.2"/>
    </source>
</evidence>
<dbReference type="AlphaFoldDB" id="G1LCB2"/>